<feature type="region of interest" description="Disordered" evidence="1">
    <location>
        <begin position="22"/>
        <end position="63"/>
    </location>
</feature>
<reference evidence="2" key="1">
    <citation type="submission" date="2022-01" db="EMBL/GenBank/DDBJ databases">
        <title>Draft Genome Sequences of Seven Type Strains of the Genus Streptomyces.</title>
        <authorList>
            <person name="Aziz S."/>
            <person name="Coretto E."/>
            <person name="Chronakova A."/>
            <person name="Sproer C."/>
            <person name="Huber K."/>
            <person name="Nouioui I."/>
            <person name="Gross H."/>
        </authorList>
    </citation>
    <scope>NUCLEOTIDE SEQUENCE</scope>
    <source>
        <strain evidence="2">DSM 103493</strain>
    </source>
</reference>
<sequence>MSRVPGWLGRLGAGLTEMSERLDERRAAVERESDDLQPMRQSAKEPESAADAPPPALETLCDE</sequence>
<keyword evidence="3" id="KW-1185">Reference proteome</keyword>
<dbReference type="AlphaFoldDB" id="A0A9X1Q7D1"/>
<evidence type="ECO:0000313" key="3">
    <source>
        <dbReference type="Proteomes" id="UP001139384"/>
    </source>
</evidence>
<proteinExistence type="predicted"/>
<protein>
    <submittedName>
        <fullName evidence="2">AI-2E family transporter</fullName>
    </submittedName>
</protein>
<comment type="caution">
    <text evidence="2">The sequence shown here is derived from an EMBL/GenBank/DDBJ whole genome shotgun (WGS) entry which is preliminary data.</text>
</comment>
<feature type="non-terminal residue" evidence="2">
    <location>
        <position position="63"/>
    </location>
</feature>
<gene>
    <name evidence="2" type="ORF">L0P92_42745</name>
</gene>
<dbReference type="EMBL" id="JAKEIP010000446">
    <property type="protein sequence ID" value="MCF1600217.1"/>
    <property type="molecule type" value="Genomic_DNA"/>
</dbReference>
<dbReference type="Proteomes" id="UP001139384">
    <property type="component" value="Unassembled WGS sequence"/>
</dbReference>
<name>A0A9X1Q7D1_STRM4</name>
<evidence type="ECO:0000313" key="2">
    <source>
        <dbReference type="EMBL" id="MCF1600217.1"/>
    </source>
</evidence>
<evidence type="ECO:0000256" key="1">
    <source>
        <dbReference type="SAM" id="MobiDB-lite"/>
    </source>
</evidence>
<accession>A0A9X1Q7D1</accession>
<feature type="compositionally biased region" description="Basic and acidic residues" evidence="1">
    <location>
        <begin position="22"/>
        <end position="31"/>
    </location>
</feature>
<organism evidence="2 3">
    <name type="scientific">Streptomyces muensis</name>
    <dbReference type="NCBI Taxonomy" id="1077944"/>
    <lineage>
        <taxon>Bacteria</taxon>
        <taxon>Bacillati</taxon>
        <taxon>Actinomycetota</taxon>
        <taxon>Actinomycetes</taxon>
        <taxon>Kitasatosporales</taxon>
        <taxon>Streptomycetaceae</taxon>
        <taxon>Streptomyces</taxon>
    </lineage>
</organism>